<dbReference type="InterPro" id="IPR006497">
    <property type="entry name" value="Phage_lambda_VrpO_N"/>
</dbReference>
<organism evidence="2 3">
    <name type="scientific">Zhouia amylolytica</name>
    <dbReference type="NCBI Taxonomy" id="376730"/>
    <lineage>
        <taxon>Bacteria</taxon>
        <taxon>Pseudomonadati</taxon>
        <taxon>Bacteroidota</taxon>
        <taxon>Flavobacteriia</taxon>
        <taxon>Flavobacteriales</taxon>
        <taxon>Flavobacteriaceae</taxon>
        <taxon>Zhouia</taxon>
    </lineage>
</organism>
<evidence type="ECO:0000313" key="2">
    <source>
        <dbReference type="EMBL" id="SFS84341.1"/>
    </source>
</evidence>
<protein>
    <submittedName>
        <fullName evidence="2">Phage replication protein O</fullName>
    </submittedName>
</protein>
<dbReference type="OrthoDB" id="1441764at2"/>
<dbReference type="Pfam" id="PF04492">
    <property type="entry name" value="Phage_rep_O"/>
    <property type="match status" value="1"/>
</dbReference>
<name>A0A1I6T519_9FLAO</name>
<sequence>MKLNKTTPVPNDFFDSIMADISSSAVRVYLKIVRNTYGWRDENGYPKKRDWISHSQFSKVGLSNRSVTNALDELIEKNLIYLTDYRGIPLSTPKQRKQAQRIFYSIVNNSENNTYPNAKNDKTKAQILRPTKEISIPKYNANERMPDNIRMQQIIQEEAQKQTRRDNWL</sequence>
<proteinExistence type="predicted"/>
<dbReference type="GO" id="GO:0006260">
    <property type="term" value="P:DNA replication"/>
    <property type="evidence" value="ECO:0007669"/>
    <property type="project" value="InterPro"/>
</dbReference>
<reference evidence="2 3" key="1">
    <citation type="submission" date="2016-10" db="EMBL/GenBank/DDBJ databases">
        <authorList>
            <person name="de Groot N.N."/>
        </authorList>
    </citation>
    <scope>NUCLEOTIDE SEQUENCE [LARGE SCALE GENOMIC DNA]</scope>
    <source>
        <strain evidence="2 3">CGMCC 1.6114</strain>
    </source>
</reference>
<accession>A0A1I6T519</accession>
<evidence type="ECO:0000313" key="3">
    <source>
        <dbReference type="Proteomes" id="UP000183209"/>
    </source>
</evidence>
<feature type="domain" description="Bacteriophage lambda Replication protein O N-terminal" evidence="1">
    <location>
        <begin position="7"/>
        <end position="83"/>
    </location>
</feature>
<dbReference type="EMBL" id="FPAG01000005">
    <property type="protein sequence ID" value="SFS84341.1"/>
    <property type="molecule type" value="Genomic_DNA"/>
</dbReference>
<dbReference type="AlphaFoldDB" id="A0A1I6T519"/>
<dbReference type="Proteomes" id="UP000183209">
    <property type="component" value="Unassembled WGS sequence"/>
</dbReference>
<dbReference type="Gene3D" id="1.10.10.10">
    <property type="entry name" value="Winged helix-like DNA-binding domain superfamily/Winged helix DNA-binding domain"/>
    <property type="match status" value="1"/>
</dbReference>
<gene>
    <name evidence="2" type="ORF">SAMN04487906_1863</name>
</gene>
<dbReference type="InterPro" id="IPR036388">
    <property type="entry name" value="WH-like_DNA-bd_sf"/>
</dbReference>
<dbReference type="RefSeq" id="WP_074978402.1">
    <property type="nucleotide sequence ID" value="NZ_FPAG01000005.1"/>
</dbReference>
<evidence type="ECO:0000259" key="1">
    <source>
        <dbReference type="Pfam" id="PF04492"/>
    </source>
</evidence>